<dbReference type="InterPro" id="IPR059000">
    <property type="entry name" value="ATPase_P-type_domA"/>
</dbReference>
<evidence type="ECO:0000313" key="17">
    <source>
        <dbReference type="Proteomes" id="UP000186817"/>
    </source>
</evidence>
<dbReference type="Proteomes" id="UP000186817">
    <property type="component" value="Unassembled WGS sequence"/>
</dbReference>
<dbReference type="EMBL" id="LSRX01000664">
    <property type="protein sequence ID" value="OLP91475.1"/>
    <property type="molecule type" value="Genomic_DNA"/>
</dbReference>
<keyword evidence="13" id="KW-1133">Transmembrane helix</keyword>
<keyword evidence="17" id="KW-1185">Reference proteome</keyword>
<dbReference type="SUPFAM" id="SSF81660">
    <property type="entry name" value="Metal cation-transporting ATPase, ATP-binding domain N"/>
    <property type="match status" value="1"/>
</dbReference>
<evidence type="ECO:0000256" key="8">
    <source>
        <dbReference type="ARBA" id="ARBA00022806"/>
    </source>
</evidence>
<dbReference type="GO" id="GO:0003724">
    <property type="term" value="F:RNA helicase activity"/>
    <property type="evidence" value="ECO:0007669"/>
    <property type="project" value="UniProtKB-EC"/>
</dbReference>
<comment type="caution">
    <text evidence="16">The sequence shown here is derived from an EMBL/GenBank/DDBJ whole genome shotgun (WGS) entry which is preliminary data.</text>
</comment>
<evidence type="ECO:0000256" key="1">
    <source>
        <dbReference type="ARBA" id="ARBA00004604"/>
    </source>
</evidence>
<evidence type="ECO:0000256" key="5">
    <source>
        <dbReference type="ARBA" id="ARBA00022552"/>
    </source>
</evidence>
<dbReference type="PRINTS" id="PR00119">
    <property type="entry name" value="CATATPASE"/>
</dbReference>
<evidence type="ECO:0000256" key="2">
    <source>
        <dbReference type="ARBA" id="ARBA00009334"/>
    </source>
</evidence>
<dbReference type="SMART" id="SM00487">
    <property type="entry name" value="DEXDc"/>
    <property type="match status" value="1"/>
</dbReference>
<reference evidence="16 17" key="1">
    <citation type="submission" date="2016-02" db="EMBL/GenBank/DDBJ databases">
        <title>Genome analysis of coral dinoflagellate symbionts highlights evolutionary adaptations to a symbiotic lifestyle.</title>
        <authorList>
            <person name="Aranda M."/>
            <person name="Li Y."/>
            <person name="Liew Y.J."/>
            <person name="Baumgarten S."/>
            <person name="Simakov O."/>
            <person name="Wilson M."/>
            <person name="Piel J."/>
            <person name="Ashoor H."/>
            <person name="Bougouffa S."/>
            <person name="Bajic V.B."/>
            <person name="Ryu T."/>
            <person name="Ravasi T."/>
            <person name="Bayer T."/>
            <person name="Micklem G."/>
            <person name="Kim H."/>
            <person name="Bhak J."/>
            <person name="Lajeunesse T.C."/>
            <person name="Voolstra C.R."/>
        </authorList>
    </citation>
    <scope>NUCLEOTIDE SEQUENCE [LARGE SCALE GENOMIC DNA]</scope>
    <source>
        <strain evidence="16 17">CCMP2467</strain>
    </source>
</reference>
<evidence type="ECO:0000256" key="4">
    <source>
        <dbReference type="ARBA" id="ARBA00022517"/>
    </source>
</evidence>
<feature type="domain" description="Helicase C-terminal" evidence="15">
    <location>
        <begin position="1362"/>
        <end position="1511"/>
    </location>
</feature>
<dbReference type="Gene3D" id="3.40.1110.10">
    <property type="entry name" value="Calcium-transporting ATPase, cytoplasmic domain N"/>
    <property type="match status" value="1"/>
</dbReference>
<dbReference type="InterPro" id="IPR001650">
    <property type="entry name" value="Helicase_C-like"/>
</dbReference>
<keyword evidence="13" id="KW-0812">Transmembrane</keyword>
<dbReference type="SUPFAM" id="SSF56784">
    <property type="entry name" value="HAD-like"/>
    <property type="match status" value="1"/>
</dbReference>
<name>A0A1Q9D8G2_SYMMI</name>
<comment type="function">
    <text evidence="11">ATP-dependent RNA helicase required for 60S ribosomal subunit synthesis. Involved in efficient pre-rRNA processing, predominantly at site A3, which is necessary for the normal formation of 25S and 5.8S rRNAs.</text>
</comment>
<dbReference type="GO" id="GO:0003676">
    <property type="term" value="F:nucleic acid binding"/>
    <property type="evidence" value="ECO:0007669"/>
    <property type="project" value="InterPro"/>
</dbReference>
<feature type="region of interest" description="Disordered" evidence="12">
    <location>
        <begin position="475"/>
        <end position="507"/>
    </location>
</feature>
<proteinExistence type="inferred from homology"/>
<feature type="compositionally biased region" description="Basic and acidic residues" evidence="12">
    <location>
        <begin position="1557"/>
        <end position="1578"/>
    </location>
</feature>
<dbReference type="EC" id="3.6.4.13" evidence="3"/>
<dbReference type="PANTHER" id="PTHR47958">
    <property type="entry name" value="ATP-DEPENDENT RNA HELICASE DBP3"/>
    <property type="match status" value="1"/>
</dbReference>
<evidence type="ECO:0000256" key="3">
    <source>
        <dbReference type="ARBA" id="ARBA00012552"/>
    </source>
</evidence>
<dbReference type="Gene3D" id="3.40.50.300">
    <property type="entry name" value="P-loop containing nucleotide triphosphate hydrolases"/>
    <property type="match status" value="2"/>
</dbReference>
<dbReference type="Gene3D" id="2.70.150.10">
    <property type="entry name" value="Calcium-transporting ATPase, cytoplasmic transduction domain A"/>
    <property type="match status" value="1"/>
</dbReference>
<comment type="similarity">
    <text evidence="2">Belongs to the DEAD box helicase family. DDX5/DBP2 subfamily.</text>
</comment>
<accession>A0A1Q9D8G2</accession>
<dbReference type="Gene3D" id="3.40.50.1000">
    <property type="entry name" value="HAD superfamily/HAD-like"/>
    <property type="match status" value="2"/>
</dbReference>
<evidence type="ECO:0000259" key="14">
    <source>
        <dbReference type="PROSITE" id="PS51192"/>
    </source>
</evidence>
<dbReference type="GO" id="GO:0005524">
    <property type="term" value="F:ATP binding"/>
    <property type="evidence" value="ECO:0007669"/>
    <property type="project" value="UniProtKB-KW"/>
</dbReference>
<dbReference type="InterPro" id="IPR000629">
    <property type="entry name" value="RNA-helicase_DEAD-box_CS"/>
</dbReference>
<comment type="subcellular location">
    <subcellularLocation>
        <location evidence="1">Nucleus</location>
        <location evidence="1">Nucleolus</location>
    </subcellularLocation>
</comment>
<dbReference type="SMART" id="SM00490">
    <property type="entry name" value="HELICc"/>
    <property type="match status" value="1"/>
</dbReference>
<evidence type="ECO:0000256" key="10">
    <source>
        <dbReference type="ARBA" id="ARBA00023242"/>
    </source>
</evidence>
<dbReference type="InterPro" id="IPR023299">
    <property type="entry name" value="ATPase_P-typ_cyto_dom_N"/>
</dbReference>
<dbReference type="InterPro" id="IPR027417">
    <property type="entry name" value="P-loop_NTPase"/>
</dbReference>
<evidence type="ECO:0000313" key="16">
    <source>
        <dbReference type="EMBL" id="OLP91475.1"/>
    </source>
</evidence>
<evidence type="ECO:0000259" key="15">
    <source>
        <dbReference type="PROSITE" id="PS51194"/>
    </source>
</evidence>
<dbReference type="Pfam" id="PF00270">
    <property type="entry name" value="DEAD"/>
    <property type="match status" value="1"/>
</dbReference>
<evidence type="ECO:0000256" key="6">
    <source>
        <dbReference type="ARBA" id="ARBA00022741"/>
    </source>
</evidence>
<dbReference type="InterPro" id="IPR008250">
    <property type="entry name" value="ATPase_P-typ_transduc_dom_A_sf"/>
</dbReference>
<organism evidence="16 17">
    <name type="scientific">Symbiodinium microadriaticum</name>
    <name type="common">Dinoflagellate</name>
    <name type="synonym">Zooxanthella microadriatica</name>
    <dbReference type="NCBI Taxonomy" id="2951"/>
    <lineage>
        <taxon>Eukaryota</taxon>
        <taxon>Sar</taxon>
        <taxon>Alveolata</taxon>
        <taxon>Dinophyceae</taxon>
        <taxon>Suessiales</taxon>
        <taxon>Symbiodiniaceae</taxon>
        <taxon>Symbiodinium</taxon>
    </lineage>
</organism>
<feature type="transmembrane region" description="Helical" evidence="13">
    <location>
        <begin position="130"/>
        <end position="149"/>
    </location>
</feature>
<dbReference type="Pfam" id="PF00122">
    <property type="entry name" value="E1-E2_ATPase"/>
    <property type="match status" value="1"/>
</dbReference>
<dbReference type="InterPro" id="IPR044742">
    <property type="entry name" value="DEAD/DEAH_RhlB"/>
</dbReference>
<feature type="region of interest" description="Disordered" evidence="12">
    <location>
        <begin position="1522"/>
        <end position="1601"/>
    </location>
</feature>
<dbReference type="PROSITE" id="PS51194">
    <property type="entry name" value="HELICASE_CTER"/>
    <property type="match status" value="1"/>
</dbReference>
<feature type="compositionally biased region" description="Polar residues" evidence="12">
    <location>
        <begin position="490"/>
        <end position="507"/>
    </location>
</feature>
<dbReference type="PROSITE" id="PS00039">
    <property type="entry name" value="DEAD_ATP_HELICASE"/>
    <property type="match status" value="1"/>
</dbReference>
<dbReference type="InterPro" id="IPR036412">
    <property type="entry name" value="HAD-like_sf"/>
</dbReference>
<keyword evidence="6" id="KW-0547">Nucleotide-binding</keyword>
<gene>
    <name evidence="16" type="primary">RH14</name>
    <name evidence="16" type="ORF">AK812_SmicGene26835</name>
</gene>
<dbReference type="Pfam" id="PF00271">
    <property type="entry name" value="Helicase_C"/>
    <property type="match status" value="1"/>
</dbReference>
<evidence type="ECO:0000256" key="12">
    <source>
        <dbReference type="SAM" id="MobiDB-lite"/>
    </source>
</evidence>
<feature type="transmembrane region" description="Helical" evidence="13">
    <location>
        <begin position="80"/>
        <end position="96"/>
    </location>
</feature>
<dbReference type="CDD" id="cd18787">
    <property type="entry name" value="SF2_C_DEAD"/>
    <property type="match status" value="1"/>
</dbReference>
<keyword evidence="9" id="KW-0067">ATP-binding</keyword>
<keyword evidence="13" id="KW-0472">Membrane</keyword>
<keyword evidence="4" id="KW-0690">Ribosome biogenesis</keyword>
<feature type="compositionally biased region" description="Basic and acidic residues" evidence="12">
    <location>
        <begin position="477"/>
        <end position="488"/>
    </location>
</feature>
<dbReference type="CDD" id="cd00268">
    <property type="entry name" value="DEADc"/>
    <property type="match status" value="1"/>
</dbReference>
<dbReference type="SUPFAM" id="SSF52540">
    <property type="entry name" value="P-loop containing nucleoside triphosphate hydrolases"/>
    <property type="match status" value="1"/>
</dbReference>
<evidence type="ECO:0000256" key="13">
    <source>
        <dbReference type="SAM" id="Phobius"/>
    </source>
</evidence>
<feature type="compositionally biased region" description="Basic and acidic residues" evidence="12">
    <location>
        <begin position="1588"/>
        <end position="1601"/>
    </location>
</feature>
<dbReference type="SUPFAM" id="SSF81653">
    <property type="entry name" value="Calcium ATPase, transduction domain A"/>
    <property type="match status" value="1"/>
</dbReference>
<keyword evidence="5" id="KW-0698">rRNA processing</keyword>
<sequence>MADDEVVRIWDAWNAEITGTIDPWDTWDKVKERKGFPGGLIAFLQTSTDSEGCGFHQPTIVQDENAHLGLIVSFRETPCLVIYCYVAAALALYSFWCVRRSIRNAITLSQVLAQSGQTARRNPTSPGDRFLIVWCLGVTWFFFLIVNTGGQMIKQFGLRAPFRKAAVICVSVQERQDIAPTVEREETISSGYSRTLALRKKVGTRAVSTWGLRKGHAAFDALLAEGGLRTKGPSPQGFKSVEEMYRSSGPNRIPFEVDGWTQALTEEFSTLFFLYQFAIYAVCAASAARGTLPGLASDRLRSVTEVWFSYWHYTIIAMTIAVISGFFNTSVRLASQQSIKSMMEQQLTAHVLRDGQVVEVDANELVPGDILKVPCDLLLLRGAAVCDESTLTGESMPVQRLAPVEKLPDDPKGQLLLLILYPPKLVFKYDEQLSVLRKLPLTATWASGVFTCSCVLPTMLHIVLSVGQVISAKRLKDKPGHKPHHLTDKPASTESDTMQPLDRMSQSTVGNPSIAGLEFFGVHCVEMDGTDPGLQGHIEVKRNMFKASGWSLASQRDVRSPSGGSFEGHRLEILKRFDFSHSTMTMSAVVKHHPSGEQGIYCKGSFEHILRKCRPSSVPENFVQVAEAHAFAGMYVQTRADVEKDLTLLGCLLFKNPPRPDTAETILCLRAGDVMITGDAAGTAVSIAKDVYSSVSSEANFLTATFAIRLNEILLGNEWLTWRKNYKQWRGGAAAGARGEATMKAAKRRAHEAQEPEISRRCSWPQLEEVQNAGEETVDEDFVFSTEAVLAGPAPSVAGLPPVLIEEGQLESTNHQSSTNLLETFLLVLAVSAGHTSLLWELLTSIRIFARMTPNGKISAGRAMVGDGGNDSGALRAAHVGMALSSATSATVVAPFTTCRPSVAPIADLLREGRGALATSFAGYKYCVHYGLLNSVLKFKTYWHGISQSMMAAYFQVLSVVGMLGLNALFLEVNWNIITSDEEYVHKVRITQWWKLNRNWEITTLFFTYTFQLFWSAVVYSFGDAEQYTQTGVLYTRAVHPRFVEGKEGTADCFGVTDSKAPTLFLADLEGGERPSSTSAFPTFLLLSSPNWMTRLFKLVFEDVTDSDPWTRDEHLGTVQQCPDQFASICTLLVSALGFEAKCQAPRPPQAYAWAVLQSGKDLVGVAKTGSGKTLAFLLPGFVKLRKLKKAQEVDTKKGPALLCMTPTRELCHQIYSDAEKFGGPVQITAACCYGGANRKDQEWAIQTGPDCLIATPGRLNDFVQKKQVRLDQVRFAIIDEADRMLDMGFEPQIKQVLDEVPWHDRQTCMFTATWPQECKKLAETYIKDPVQIQIGSGEITTNKNIVQHVKMVDRDSDKLEALKEILRGLPEGAGCLVFCNSKKKCGTLSWDLEGDTELGMPATELHGDLDQNQRDKALWKFKSGEARVCVATDLASRGLDVRNIAVVVNYDAPKSAEDYVHRIGRTGRAEDSGEAYTLLLKWGNEAEAKYIAQIMRKASQDVPEDVQELEKNAEDDWKKDDWKKDEDWKQDDNSWKKEDDNWKKDDWQKNDSNGWNKKDEWNNDGKDDWSKKDDWKNNEGGWKRSAWSHEDEPSAKKASW</sequence>
<dbReference type="InterPro" id="IPR011545">
    <property type="entry name" value="DEAD/DEAH_box_helicase_dom"/>
</dbReference>
<protein>
    <recommendedName>
        <fullName evidence="3">RNA helicase</fullName>
        <ecNumber evidence="3">3.6.4.13</ecNumber>
    </recommendedName>
</protein>
<evidence type="ECO:0000256" key="11">
    <source>
        <dbReference type="ARBA" id="ARBA00037449"/>
    </source>
</evidence>
<evidence type="ECO:0000256" key="7">
    <source>
        <dbReference type="ARBA" id="ARBA00022801"/>
    </source>
</evidence>
<dbReference type="OrthoDB" id="289856at2759"/>
<feature type="compositionally biased region" description="Basic and acidic residues" evidence="12">
    <location>
        <begin position="1522"/>
        <end position="1550"/>
    </location>
</feature>
<dbReference type="GO" id="GO:0016787">
    <property type="term" value="F:hydrolase activity"/>
    <property type="evidence" value="ECO:0007669"/>
    <property type="project" value="UniProtKB-KW"/>
</dbReference>
<feature type="domain" description="Helicase ATP-binding" evidence="14">
    <location>
        <begin position="1154"/>
        <end position="1333"/>
    </location>
</feature>
<keyword evidence="10" id="KW-0539">Nucleus</keyword>
<evidence type="ECO:0000256" key="9">
    <source>
        <dbReference type="ARBA" id="ARBA00022840"/>
    </source>
</evidence>
<keyword evidence="7" id="KW-0378">Hydrolase</keyword>
<dbReference type="PROSITE" id="PS51192">
    <property type="entry name" value="HELICASE_ATP_BIND_1"/>
    <property type="match status" value="1"/>
</dbReference>
<dbReference type="InterPro" id="IPR023214">
    <property type="entry name" value="HAD_sf"/>
</dbReference>
<keyword evidence="8 16" id="KW-0347">Helicase</keyword>
<dbReference type="InterPro" id="IPR014001">
    <property type="entry name" value="Helicase_ATP-bd"/>
</dbReference>